<protein>
    <submittedName>
        <fullName evidence="2">Serpin domain-containing protein</fullName>
    </submittedName>
</protein>
<sequence length="118" mass="13218">MGICQMFNKSEANFTKMFKDQLHFVNKAIHMATIKVDENGTEATAATSFGMMPRSAAPPKIFIADHPFIYIIATLENKDKIVKVSDGTEVDNEKPEKDAEEIAEEQVPTEILFAGIYY</sequence>
<evidence type="ECO:0000313" key="1">
    <source>
        <dbReference type="Proteomes" id="UP000887579"/>
    </source>
</evidence>
<reference evidence="2" key="1">
    <citation type="submission" date="2022-11" db="UniProtKB">
        <authorList>
            <consortium name="WormBaseParasite"/>
        </authorList>
    </citation>
    <scope>IDENTIFICATION</scope>
</reference>
<proteinExistence type="predicted"/>
<organism evidence="1 2">
    <name type="scientific">Panagrolaimus sp. ES5</name>
    <dbReference type="NCBI Taxonomy" id="591445"/>
    <lineage>
        <taxon>Eukaryota</taxon>
        <taxon>Metazoa</taxon>
        <taxon>Ecdysozoa</taxon>
        <taxon>Nematoda</taxon>
        <taxon>Chromadorea</taxon>
        <taxon>Rhabditida</taxon>
        <taxon>Tylenchina</taxon>
        <taxon>Panagrolaimomorpha</taxon>
        <taxon>Panagrolaimoidea</taxon>
        <taxon>Panagrolaimidae</taxon>
        <taxon>Panagrolaimus</taxon>
    </lineage>
</organism>
<accession>A0AC34FV77</accession>
<name>A0AC34FV77_9BILA</name>
<dbReference type="WBParaSite" id="ES5_v2.g21274.t1">
    <property type="protein sequence ID" value="ES5_v2.g21274.t1"/>
    <property type="gene ID" value="ES5_v2.g21274"/>
</dbReference>
<dbReference type="Proteomes" id="UP000887579">
    <property type="component" value="Unplaced"/>
</dbReference>
<evidence type="ECO:0000313" key="2">
    <source>
        <dbReference type="WBParaSite" id="ES5_v2.g21274.t1"/>
    </source>
</evidence>